<organism evidence="1 2">
    <name type="scientific">Companilactobacillus nantensis DSM 16982</name>
    <dbReference type="NCBI Taxonomy" id="1423774"/>
    <lineage>
        <taxon>Bacteria</taxon>
        <taxon>Bacillati</taxon>
        <taxon>Bacillota</taxon>
        <taxon>Bacilli</taxon>
        <taxon>Lactobacillales</taxon>
        <taxon>Lactobacillaceae</taxon>
        <taxon>Companilactobacillus</taxon>
    </lineage>
</organism>
<proteinExistence type="predicted"/>
<dbReference type="RefSeq" id="WP_057892018.1">
    <property type="nucleotide sequence ID" value="NZ_AZFV01000012.1"/>
</dbReference>
<dbReference type="PATRIC" id="fig|1423774.3.peg.452"/>
<name>A0A0R1WHX1_9LACO</name>
<dbReference type="Proteomes" id="UP000051302">
    <property type="component" value="Unassembled WGS sequence"/>
</dbReference>
<dbReference type="STRING" id="1423774.FD31_GL000442"/>
<dbReference type="InterPro" id="IPR009057">
    <property type="entry name" value="Homeodomain-like_sf"/>
</dbReference>
<gene>
    <name evidence="1" type="ORF">FD31_GL000442</name>
</gene>
<accession>A0A0R1WHX1</accession>
<dbReference type="AlphaFoldDB" id="A0A0R1WHX1"/>
<reference evidence="1 2" key="1">
    <citation type="journal article" date="2015" name="Genome Announc.">
        <title>Expanding the biotechnology potential of lactobacilli through comparative genomics of 213 strains and associated genera.</title>
        <authorList>
            <person name="Sun Z."/>
            <person name="Harris H.M."/>
            <person name="McCann A."/>
            <person name="Guo C."/>
            <person name="Argimon S."/>
            <person name="Zhang W."/>
            <person name="Yang X."/>
            <person name="Jeffery I.B."/>
            <person name="Cooney J.C."/>
            <person name="Kagawa T.F."/>
            <person name="Liu W."/>
            <person name="Song Y."/>
            <person name="Salvetti E."/>
            <person name="Wrobel A."/>
            <person name="Rasinkangas P."/>
            <person name="Parkhill J."/>
            <person name="Rea M.C."/>
            <person name="O'Sullivan O."/>
            <person name="Ritari J."/>
            <person name="Douillard F.P."/>
            <person name="Paul Ross R."/>
            <person name="Yang R."/>
            <person name="Briner A.E."/>
            <person name="Felis G.E."/>
            <person name="de Vos W.M."/>
            <person name="Barrangou R."/>
            <person name="Klaenhammer T.R."/>
            <person name="Caufield P.W."/>
            <person name="Cui Y."/>
            <person name="Zhang H."/>
            <person name="O'Toole P.W."/>
        </authorList>
    </citation>
    <scope>NUCLEOTIDE SEQUENCE [LARGE SCALE GENOMIC DNA]</scope>
    <source>
        <strain evidence="1 2">DSM 16982</strain>
    </source>
</reference>
<dbReference type="Gene3D" id="1.10.10.60">
    <property type="entry name" value="Homeodomain-like"/>
    <property type="match status" value="1"/>
</dbReference>
<sequence length="185" mass="20739">MTSRTLSKEKIVTTATELINKQETLTFTKLGKELGTRSQAIYNYFPDVMAIKVAVAVNFYDQLAIRLQADLLGLSGKQAIKTFANTSVHYSLSKFRVTQQILSIPAGNLHDPDLDKSFEALHTILDRLLDPFIMDDKQRLIVSRMLRSLIIGEVIHVGNGRFDNELINAHDSFDEMLEITLSGLG</sequence>
<evidence type="ECO:0000313" key="1">
    <source>
        <dbReference type="EMBL" id="KRM17197.1"/>
    </source>
</evidence>
<comment type="caution">
    <text evidence="1">The sequence shown here is derived from an EMBL/GenBank/DDBJ whole genome shotgun (WGS) entry which is preliminary data.</text>
</comment>
<dbReference type="EMBL" id="AZFV01000012">
    <property type="protein sequence ID" value="KRM17197.1"/>
    <property type="molecule type" value="Genomic_DNA"/>
</dbReference>
<dbReference type="Gene3D" id="1.10.357.10">
    <property type="entry name" value="Tetracycline Repressor, domain 2"/>
    <property type="match status" value="1"/>
</dbReference>
<evidence type="ECO:0000313" key="2">
    <source>
        <dbReference type="Proteomes" id="UP000051302"/>
    </source>
</evidence>
<protein>
    <submittedName>
        <fullName evidence="1">TetR family transcriptional regulator</fullName>
    </submittedName>
</protein>
<keyword evidence="2" id="KW-1185">Reference proteome</keyword>
<dbReference type="SUPFAM" id="SSF46689">
    <property type="entry name" value="Homeodomain-like"/>
    <property type="match status" value="1"/>
</dbReference>